<accession>B4P7P3</accession>
<evidence type="ECO:0000256" key="1">
    <source>
        <dbReference type="PROSITE-ProRule" id="PRU00371"/>
    </source>
</evidence>
<dbReference type="GO" id="GO:0006357">
    <property type="term" value="P:regulation of transcription by RNA polymerase II"/>
    <property type="evidence" value="ECO:0007669"/>
    <property type="project" value="EnsemblMetazoa"/>
</dbReference>
<comment type="subcellular location">
    <subcellularLocation>
        <location evidence="1">Nucleus</location>
    </subcellularLocation>
</comment>
<dbReference type="GO" id="GO:0043035">
    <property type="term" value="F:chromatin insulator sequence binding"/>
    <property type="evidence" value="ECO:0007669"/>
    <property type="project" value="EnsemblMetazoa"/>
</dbReference>
<dbReference type="GO" id="GO:0042802">
    <property type="term" value="F:identical protein binding"/>
    <property type="evidence" value="ECO:0007669"/>
    <property type="project" value="EnsemblMetazoa"/>
</dbReference>
<gene>
    <name evidence="3" type="primary">Dyak\GE13610</name>
    <name evidence="3" type="synonym">dyak_GLEANR_13805</name>
    <name evidence="3" type="synonym">GE13610</name>
    <name evidence="3" type="ORF">Dyak_GE13610</name>
</gene>
<protein>
    <submittedName>
        <fullName evidence="3">Uncharacterized protein, isoform A</fullName>
    </submittedName>
</protein>
<dbReference type="InterPro" id="IPR036236">
    <property type="entry name" value="Znf_C2H2_sf"/>
</dbReference>
<dbReference type="Pfam" id="PF02944">
    <property type="entry name" value="BESS"/>
    <property type="match status" value="1"/>
</dbReference>
<dbReference type="OMA" id="SVWQHYD"/>
<name>B4P7P3_DROYA</name>
<organism evidence="3 4">
    <name type="scientific">Drosophila yakuba</name>
    <name type="common">Fruit fly</name>
    <dbReference type="NCBI Taxonomy" id="7245"/>
    <lineage>
        <taxon>Eukaryota</taxon>
        <taxon>Metazoa</taxon>
        <taxon>Ecdysozoa</taxon>
        <taxon>Arthropoda</taxon>
        <taxon>Hexapoda</taxon>
        <taxon>Insecta</taxon>
        <taxon>Pterygota</taxon>
        <taxon>Neoptera</taxon>
        <taxon>Endopterygota</taxon>
        <taxon>Diptera</taxon>
        <taxon>Brachycera</taxon>
        <taxon>Muscomorpha</taxon>
        <taxon>Ephydroidea</taxon>
        <taxon>Drosophilidae</taxon>
        <taxon>Drosophila</taxon>
        <taxon>Sophophora</taxon>
    </lineage>
</organism>
<dbReference type="InterPro" id="IPR004210">
    <property type="entry name" value="BESS_motif"/>
</dbReference>
<dbReference type="PhylomeDB" id="B4P7P3"/>
<dbReference type="GO" id="GO:0006325">
    <property type="term" value="P:chromatin organization"/>
    <property type="evidence" value="ECO:0007669"/>
    <property type="project" value="EnsemblMetazoa"/>
</dbReference>
<dbReference type="GO" id="GO:0005634">
    <property type="term" value="C:nucleus"/>
    <property type="evidence" value="ECO:0007669"/>
    <property type="project" value="UniProtKB-SubCell"/>
</dbReference>
<evidence type="ECO:0000313" key="3">
    <source>
        <dbReference type="EMBL" id="EDW91069.1"/>
    </source>
</evidence>
<dbReference type="OrthoDB" id="6433782at2759"/>
<feature type="domain" description="BESS" evidence="2">
    <location>
        <begin position="238"/>
        <end position="277"/>
    </location>
</feature>
<sequence length="284" mass="31836">MHVEKKSELRSLLKSGDKRCKLVEPRNTKSCVWRFFNLVQCDDHIEPYACCKTCGDLLSYSGKTGTGSLLRHRCLHSSSSSNDKTVRITKAKTLREPLRVAKPKIDSNVASYLGEAGALPQKWEEYEQNDEISEDIKDIIYSEDPLCYSPIHVMEDEGLDQPEKQVTVLTHSTSSAGGSSRPSAVGSGVQATVVASTSSSNNSAKQLKNNLETSIDRLTTVSEQLSYIIQQNHEEHTKDDDYYFALSLVPVMRHLSLSRKMYVRSKIQEILFKESEDSLPAKDE</sequence>
<dbReference type="PROSITE" id="PS51031">
    <property type="entry name" value="BESS"/>
    <property type="match status" value="1"/>
</dbReference>
<dbReference type="KEGG" id="dya:Dyak_GE13610"/>
<dbReference type="SMART" id="SM00614">
    <property type="entry name" value="ZnF_BED"/>
    <property type="match status" value="1"/>
</dbReference>
<evidence type="ECO:0000313" key="4">
    <source>
        <dbReference type="Proteomes" id="UP000002282"/>
    </source>
</evidence>
<dbReference type="GO" id="GO:0000785">
    <property type="term" value="C:chromatin"/>
    <property type="evidence" value="ECO:0007669"/>
    <property type="project" value="EnsemblMetazoa"/>
</dbReference>
<reference evidence="3 4" key="1">
    <citation type="journal article" date="2007" name="Nature">
        <title>Evolution of genes and genomes on the Drosophila phylogeny.</title>
        <authorList>
            <consortium name="Drosophila 12 Genomes Consortium"/>
            <person name="Clark A.G."/>
            <person name="Eisen M.B."/>
            <person name="Smith D.R."/>
            <person name="Bergman C.M."/>
            <person name="Oliver B."/>
            <person name="Markow T.A."/>
            <person name="Kaufman T.C."/>
            <person name="Kellis M."/>
            <person name="Gelbart W."/>
            <person name="Iyer V.N."/>
            <person name="Pollard D.A."/>
            <person name="Sackton T.B."/>
            <person name="Larracuente A.M."/>
            <person name="Singh N.D."/>
            <person name="Abad J.P."/>
            <person name="Abt D.N."/>
            <person name="Adryan B."/>
            <person name="Aguade M."/>
            <person name="Akashi H."/>
            <person name="Anderson W.W."/>
            <person name="Aquadro C.F."/>
            <person name="Ardell D.H."/>
            <person name="Arguello R."/>
            <person name="Artieri C.G."/>
            <person name="Barbash D.A."/>
            <person name="Barker D."/>
            <person name="Barsanti P."/>
            <person name="Batterham P."/>
            <person name="Batzoglou S."/>
            <person name="Begun D."/>
            <person name="Bhutkar A."/>
            <person name="Blanco E."/>
            <person name="Bosak S.A."/>
            <person name="Bradley R.K."/>
            <person name="Brand A.D."/>
            <person name="Brent M.R."/>
            <person name="Brooks A.N."/>
            <person name="Brown R.H."/>
            <person name="Butlin R.K."/>
            <person name="Caggese C."/>
            <person name="Calvi B.R."/>
            <person name="Bernardo de Carvalho A."/>
            <person name="Caspi A."/>
            <person name="Castrezana S."/>
            <person name="Celniker S.E."/>
            <person name="Chang J.L."/>
            <person name="Chapple C."/>
            <person name="Chatterji S."/>
            <person name="Chinwalla A."/>
            <person name="Civetta A."/>
            <person name="Clifton S.W."/>
            <person name="Comeron J.M."/>
            <person name="Costello J.C."/>
            <person name="Coyne J.A."/>
            <person name="Daub J."/>
            <person name="David R.G."/>
            <person name="Delcher A.L."/>
            <person name="Delehaunty K."/>
            <person name="Do C.B."/>
            <person name="Ebling H."/>
            <person name="Edwards K."/>
            <person name="Eickbush T."/>
            <person name="Evans J.D."/>
            <person name="Filipski A."/>
            <person name="Findeiss S."/>
            <person name="Freyhult E."/>
            <person name="Fulton L."/>
            <person name="Fulton R."/>
            <person name="Garcia A.C."/>
            <person name="Gardiner A."/>
            <person name="Garfield D.A."/>
            <person name="Garvin B.E."/>
            <person name="Gibson G."/>
            <person name="Gilbert D."/>
            <person name="Gnerre S."/>
            <person name="Godfrey J."/>
            <person name="Good R."/>
            <person name="Gotea V."/>
            <person name="Gravely B."/>
            <person name="Greenberg A.J."/>
            <person name="Griffiths-Jones S."/>
            <person name="Gross S."/>
            <person name="Guigo R."/>
            <person name="Gustafson E.A."/>
            <person name="Haerty W."/>
            <person name="Hahn M.W."/>
            <person name="Halligan D.L."/>
            <person name="Halpern A.L."/>
            <person name="Halter G.M."/>
            <person name="Han M.V."/>
            <person name="Heger A."/>
            <person name="Hillier L."/>
            <person name="Hinrichs A.S."/>
            <person name="Holmes I."/>
            <person name="Hoskins R.A."/>
            <person name="Hubisz M.J."/>
            <person name="Hultmark D."/>
            <person name="Huntley M.A."/>
            <person name="Jaffe D.B."/>
            <person name="Jagadeeshan S."/>
            <person name="Jeck W.R."/>
            <person name="Johnson J."/>
            <person name="Jones C.D."/>
            <person name="Jordan W.C."/>
            <person name="Karpen G.H."/>
            <person name="Kataoka E."/>
            <person name="Keightley P.D."/>
            <person name="Kheradpour P."/>
            <person name="Kirkness E.F."/>
            <person name="Koerich L.B."/>
            <person name="Kristiansen K."/>
            <person name="Kudrna D."/>
            <person name="Kulathinal R.J."/>
            <person name="Kumar S."/>
            <person name="Kwok R."/>
            <person name="Lander E."/>
            <person name="Langley C.H."/>
            <person name="Lapoint R."/>
            <person name="Lazzaro B.P."/>
            <person name="Lee S.J."/>
            <person name="Levesque L."/>
            <person name="Li R."/>
            <person name="Lin C.F."/>
            <person name="Lin M.F."/>
            <person name="Lindblad-Toh K."/>
            <person name="Llopart A."/>
            <person name="Long M."/>
            <person name="Low L."/>
            <person name="Lozovsky E."/>
            <person name="Lu J."/>
            <person name="Luo M."/>
            <person name="Machado C.A."/>
            <person name="Makalowski W."/>
            <person name="Marzo M."/>
            <person name="Matsuda M."/>
            <person name="Matzkin L."/>
            <person name="McAllister B."/>
            <person name="McBride C.S."/>
            <person name="McKernan B."/>
            <person name="McKernan K."/>
            <person name="Mendez-Lago M."/>
            <person name="Minx P."/>
            <person name="Mollenhauer M.U."/>
            <person name="Montooth K."/>
            <person name="Mount S.M."/>
            <person name="Mu X."/>
            <person name="Myers E."/>
            <person name="Negre B."/>
            <person name="Newfeld S."/>
            <person name="Nielsen R."/>
            <person name="Noor M.A."/>
            <person name="O'Grady P."/>
            <person name="Pachter L."/>
            <person name="Papaceit M."/>
            <person name="Parisi M.J."/>
            <person name="Parisi M."/>
            <person name="Parts L."/>
            <person name="Pedersen J.S."/>
            <person name="Pesole G."/>
            <person name="Phillippy A.M."/>
            <person name="Ponting C.P."/>
            <person name="Pop M."/>
            <person name="Porcelli D."/>
            <person name="Powell J.R."/>
            <person name="Prohaska S."/>
            <person name="Pruitt K."/>
            <person name="Puig M."/>
            <person name="Quesneville H."/>
            <person name="Ram K.R."/>
            <person name="Rand D."/>
            <person name="Rasmussen M.D."/>
            <person name="Reed L.K."/>
            <person name="Reenan R."/>
            <person name="Reily A."/>
            <person name="Remington K.A."/>
            <person name="Rieger T.T."/>
            <person name="Ritchie M.G."/>
            <person name="Robin C."/>
            <person name="Rogers Y.H."/>
            <person name="Rohde C."/>
            <person name="Rozas J."/>
            <person name="Rubenfield M.J."/>
            <person name="Ruiz A."/>
            <person name="Russo S."/>
            <person name="Salzberg S.L."/>
            <person name="Sanchez-Gracia A."/>
            <person name="Saranga D.J."/>
            <person name="Sato H."/>
            <person name="Schaeffer S.W."/>
            <person name="Schatz M.C."/>
            <person name="Schlenke T."/>
            <person name="Schwartz R."/>
            <person name="Segarra C."/>
            <person name="Singh R.S."/>
            <person name="Sirot L."/>
            <person name="Sirota M."/>
            <person name="Sisneros N.B."/>
            <person name="Smith C.D."/>
            <person name="Smith T.F."/>
            <person name="Spieth J."/>
            <person name="Stage D.E."/>
            <person name="Stark A."/>
            <person name="Stephan W."/>
            <person name="Strausberg R.L."/>
            <person name="Strempel S."/>
            <person name="Sturgill D."/>
            <person name="Sutton G."/>
            <person name="Sutton G.G."/>
            <person name="Tao W."/>
            <person name="Teichmann S."/>
            <person name="Tobari Y.N."/>
            <person name="Tomimura Y."/>
            <person name="Tsolas J.M."/>
            <person name="Valente V.L."/>
            <person name="Venter E."/>
            <person name="Venter J.C."/>
            <person name="Vicario S."/>
            <person name="Vieira F.G."/>
            <person name="Vilella A.J."/>
            <person name="Villasante A."/>
            <person name="Walenz B."/>
            <person name="Wang J."/>
            <person name="Wasserman M."/>
            <person name="Watts T."/>
            <person name="Wilson D."/>
            <person name="Wilson R.K."/>
            <person name="Wing R.A."/>
            <person name="Wolfner M.F."/>
            <person name="Wong A."/>
            <person name="Wong G.K."/>
            <person name="Wu C.I."/>
            <person name="Wu G."/>
            <person name="Yamamoto D."/>
            <person name="Yang H.P."/>
            <person name="Yang S.P."/>
            <person name="Yorke J.A."/>
            <person name="Yoshida K."/>
            <person name="Zdobnov E."/>
            <person name="Zhang P."/>
            <person name="Zhang Y."/>
            <person name="Zimin A.V."/>
            <person name="Baldwin J."/>
            <person name="Abdouelleil A."/>
            <person name="Abdulkadir J."/>
            <person name="Abebe A."/>
            <person name="Abera B."/>
            <person name="Abreu J."/>
            <person name="Acer S.C."/>
            <person name="Aftuck L."/>
            <person name="Alexander A."/>
            <person name="An P."/>
            <person name="Anderson E."/>
            <person name="Anderson S."/>
            <person name="Arachi H."/>
            <person name="Azer M."/>
            <person name="Bachantsang P."/>
            <person name="Barry A."/>
            <person name="Bayul T."/>
            <person name="Berlin A."/>
            <person name="Bessette D."/>
            <person name="Bloom T."/>
            <person name="Blye J."/>
            <person name="Boguslavskiy L."/>
            <person name="Bonnet C."/>
            <person name="Boukhgalter B."/>
            <person name="Bourzgui I."/>
            <person name="Brown A."/>
            <person name="Cahill P."/>
            <person name="Channer S."/>
            <person name="Cheshatsang Y."/>
            <person name="Chuda L."/>
            <person name="Citroen M."/>
            <person name="Collymore A."/>
            <person name="Cooke P."/>
            <person name="Costello M."/>
            <person name="D'Aco K."/>
            <person name="Daza R."/>
            <person name="De Haan G."/>
            <person name="DeGray S."/>
            <person name="DeMaso C."/>
            <person name="Dhargay N."/>
            <person name="Dooley K."/>
            <person name="Dooley E."/>
            <person name="Doricent M."/>
            <person name="Dorje P."/>
            <person name="Dorjee K."/>
            <person name="Dupes A."/>
            <person name="Elong R."/>
            <person name="Falk J."/>
            <person name="Farina A."/>
            <person name="Faro S."/>
            <person name="Ferguson D."/>
            <person name="Fisher S."/>
            <person name="Foley C.D."/>
            <person name="Franke A."/>
            <person name="Friedrich D."/>
            <person name="Gadbois L."/>
            <person name="Gearin G."/>
            <person name="Gearin C.R."/>
            <person name="Giannoukos G."/>
            <person name="Goode T."/>
            <person name="Graham J."/>
            <person name="Grandbois E."/>
            <person name="Grewal S."/>
            <person name="Gyaltsen K."/>
            <person name="Hafez N."/>
            <person name="Hagos B."/>
            <person name="Hall J."/>
            <person name="Henson C."/>
            <person name="Hollinger A."/>
            <person name="Honan T."/>
            <person name="Huard M.D."/>
            <person name="Hughes L."/>
            <person name="Hurhula B."/>
            <person name="Husby M.E."/>
            <person name="Kamat A."/>
            <person name="Kanga B."/>
            <person name="Kashin S."/>
            <person name="Khazanovich D."/>
            <person name="Kisner P."/>
            <person name="Lance K."/>
            <person name="Lara M."/>
            <person name="Lee W."/>
            <person name="Lennon N."/>
            <person name="Letendre F."/>
            <person name="LeVine R."/>
            <person name="Lipovsky A."/>
            <person name="Liu X."/>
            <person name="Liu J."/>
            <person name="Liu S."/>
            <person name="Lokyitsang T."/>
            <person name="Lokyitsang Y."/>
            <person name="Lubonja R."/>
            <person name="Lui A."/>
            <person name="MacDonald P."/>
            <person name="Magnisalis V."/>
            <person name="Maru K."/>
            <person name="Matthews C."/>
            <person name="McCusker W."/>
            <person name="McDonough S."/>
            <person name="Mehta T."/>
            <person name="Meldrim J."/>
            <person name="Meneus L."/>
            <person name="Mihai O."/>
            <person name="Mihalev A."/>
            <person name="Mihova T."/>
            <person name="Mittelman R."/>
            <person name="Mlenga V."/>
            <person name="Montmayeur A."/>
            <person name="Mulrain L."/>
            <person name="Navidi A."/>
            <person name="Naylor J."/>
            <person name="Negash T."/>
            <person name="Nguyen T."/>
            <person name="Nguyen N."/>
            <person name="Nicol R."/>
            <person name="Norbu C."/>
            <person name="Norbu N."/>
            <person name="Novod N."/>
            <person name="O'Neill B."/>
            <person name="Osman S."/>
            <person name="Markiewicz E."/>
            <person name="Oyono O.L."/>
            <person name="Patti C."/>
            <person name="Phunkhang P."/>
            <person name="Pierre F."/>
            <person name="Priest M."/>
            <person name="Raghuraman S."/>
            <person name="Rege F."/>
            <person name="Reyes R."/>
            <person name="Rise C."/>
            <person name="Rogov P."/>
            <person name="Ross K."/>
            <person name="Ryan E."/>
            <person name="Settipalli S."/>
            <person name="Shea T."/>
            <person name="Sherpa N."/>
            <person name="Shi L."/>
            <person name="Shih D."/>
            <person name="Sparrow T."/>
            <person name="Spaulding J."/>
            <person name="Stalker J."/>
            <person name="Stange-Thomann N."/>
            <person name="Stavropoulos S."/>
            <person name="Stone C."/>
            <person name="Strader C."/>
            <person name="Tesfaye S."/>
            <person name="Thomson T."/>
            <person name="Thoulutsang Y."/>
            <person name="Thoulutsang D."/>
            <person name="Topham K."/>
            <person name="Topping I."/>
            <person name="Tsamla T."/>
            <person name="Vassiliev H."/>
            <person name="Vo A."/>
            <person name="Wangchuk T."/>
            <person name="Wangdi T."/>
            <person name="Weiand M."/>
            <person name="Wilkinson J."/>
            <person name="Wilson A."/>
            <person name="Yadav S."/>
            <person name="Young G."/>
            <person name="Yu Q."/>
            <person name="Zembek L."/>
            <person name="Zhong D."/>
            <person name="Zimmer A."/>
            <person name="Zwirko Z."/>
            <person name="Jaffe D.B."/>
            <person name="Alvarez P."/>
            <person name="Brockman W."/>
            <person name="Butler J."/>
            <person name="Chin C."/>
            <person name="Gnerre S."/>
            <person name="Grabherr M."/>
            <person name="Kleber M."/>
            <person name="Mauceli E."/>
            <person name="MacCallum I."/>
        </authorList>
    </citation>
    <scope>NUCLEOTIDE SEQUENCE [LARGE SCALE GENOMIC DNA]</scope>
    <source>
        <strain evidence="4">Tai18E2 / Tucson 14021-0261.01</strain>
    </source>
</reference>
<reference evidence="3 4" key="2">
    <citation type="journal article" date="2007" name="PLoS Biol.">
        <title>Principles of genome evolution in the Drosophila melanogaster species group.</title>
        <authorList>
            <person name="Ranz J.M."/>
            <person name="Maurin D."/>
            <person name="Chan Y.S."/>
            <person name="von Grotthuss M."/>
            <person name="Hillier L.W."/>
            <person name="Roote J."/>
            <person name="Ashburner M."/>
            <person name="Bergman C.M."/>
        </authorList>
    </citation>
    <scope>NUCLEOTIDE SEQUENCE [LARGE SCALE GENOMIC DNA]</scope>
    <source>
        <strain evidence="4">Tai18E2 / Tucson 14021-0261.01</strain>
    </source>
</reference>
<dbReference type="HOGENOM" id="CLU_085502_0_0_1"/>
<dbReference type="SUPFAM" id="SSF57667">
    <property type="entry name" value="beta-beta-alpha zinc fingers"/>
    <property type="match status" value="1"/>
</dbReference>
<dbReference type="EMBL" id="CM000158">
    <property type="protein sequence ID" value="EDW91069.1"/>
    <property type="molecule type" value="Genomic_DNA"/>
</dbReference>
<proteinExistence type="predicted"/>
<dbReference type="GO" id="GO:0005705">
    <property type="term" value="C:polytene chromosome interband"/>
    <property type="evidence" value="ECO:0007669"/>
    <property type="project" value="EnsemblMetazoa"/>
</dbReference>
<dbReference type="Proteomes" id="UP000002282">
    <property type="component" value="Chromosome 2R"/>
</dbReference>
<dbReference type="GO" id="GO:0048477">
    <property type="term" value="P:oogenesis"/>
    <property type="evidence" value="ECO:0007669"/>
    <property type="project" value="EnsemblMetazoa"/>
</dbReference>
<keyword evidence="1" id="KW-0539">Nucleus</keyword>
<keyword evidence="4" id="KW-1185">Reference proteome</keyword>
<dbReference type="AlphaFoldDB" id="B4P7P3"/>
<evidence type="ECO:0000259" key="2">
    <source>
        <dbReference type="PROSITE" id="PS51031"/>
    </source>
</evidence>